<gene>
    <name evidence="1" type="ORF">ACFSBT_19860</name>
</gene>
<keyword evidence="2" id="KW-1185">Reference proteome</keyword>
<organism evidence="1 2">
    <name type="scientific">Halomarina rubra</name>
    <dbReference type="NCBI Taxonomy" id="2071873"/>
    <lineage>
        <taxon>Archaea</taxon>
        <taxon>Methanobacteriati</taxon>
        <taxon>Methanobacteriota</taxon>
        <taxon>Stenosarchaea group</taxon>
        <taxon>Halobacteria</taxon>
        <taxon>Halobacteriales</taxon>
        <taxon>Natronomonadaceae</taxon>
        <taxon>Halomarina</taxon>
    </lineage>
</organism>
<protein>
    <submittedName>
        <fullName evidence="1">Uncharacterized protein</fullName>
    </submittedName>
</protein>
<dbReference type="Proteomes" id="UP001597187">
    <property type="component" value="Unassembled WGS sequence"/>
</dbReference>
<comment type="caution">
    <text evidence="1">The sequence shown here is derived from an EMBL/GenBank/DDBJ whole genome shotgun (WGS) entry which is preliminary data.</text>
</comment>
<dbReference type="Pfam" id="PF26422">
    <property type="entry name" value="Halo_JAB_MPN"/>
    <property type="match status" value="1"/>
</dbReference>
<dbReference type="AlphaFoldDB" id="A0ABD6B1A8"/>
<dbReference type="InterPro" id="IPR058877">
    <property type="entry name" value="JAB/MPN_dom-containing"/>
</dbReference>
<reference evidence="1 2" key="1">
    <citation type="journal article" date="2019" name="Int. J. Syst. Evol. Microbiol.">
        <title>The Global Catalogue of Microorganisms (GCM) 10K type strain sequencing project: providing services to taxonomists for standard genome sequencing and annotation.</title>
        <authorList>
            <consortium name="The Broad Institute Genomics Platform"/>
            <consortium name="The Broad Institute Genome Sequencing Center for Infectious Disease"/>
            <person name="Wu L."/>
            <person name="Ma J."/>
        </authorList>
    </citation>
    <scope>NUCLEOTIDE SEQUENCE [LARGE SCALE GENOMIC DNA]</scope>
    <source>
        <strain evidence="1 2">CGMCC 1.12563</strain>
    </source>
</reference>
<sequence length="133" mass="14206">MVTITSGLVELLLSVASDRDPQSVTVGLTVTPASDLDGGDDLDPETQVFTHFYHPDAGGSVNAVFGIDLASPRTQGRFVSHPDGDDRLKRTDDFHEVVFVATPPWDEVVAYDRGGTRLPVTVVDAVPPSESVT</sequence>
<evidence type="ECO:0000313" key="1">
    <source>
        <dbReference type="EMBL" id="MFD1515540.1"/>
    </source>
</evidence>
<dbReference type="RefSeq" id="WP_250875453.1">
    <property type="nucleotide sequence ID" value="NZ_JALXFV010000008.1"/>
</dbReference>
<proteinExistence type="predicted"/>
<accession>A0ABD6B1A8</accession>
<dbReference type="EMBL" id="JBHUDC010000008">
    <property type="protein sequence ID" value="MFD1515540.1"/>
    <property type="molecule type" value="Genomic_DNA"/>
</dbReference>
<evidence type="ECO:0000313" key="2">
    <source>
        <dbReference type="Proteomes" id="UP001597187"/>
    </source>
</evidence>
<name>A0ABD6B1A8_9EURY</name>